<name>A0A9P6GXX1_9MICR</name>
<gene>
    <name evidence="1" type="ORF">NGRA_1950</name>
</gene>
<protein>
    <submittedName>
        <fullName evidence="1">Uncharacterized protein</fullName>
    </submittedName>
</protein>
<accession>A0A9P6GXX1</accession>
<dbReference type="Proteomes" id="UP000740883">
    <property type="component" value="Unassembled WGS sequence"/>
</dbReference>
<comment type="caution">
    <text evidence="1">The sequence shown here is derived from an EMBL/GenBank/DDBJ whole genome shotgun (WGS) entry which is preliminary data.</text>
</comment>
<sequence>MLSLFSYFKCFLAYEELIQEYNFPVKVYKSEMPHIDLSQEIYNIYIFKPLPTGFNIIQIPVEDLTIIEDSCKTNNDNYSEATLIVGRNSVLKKEFKPGNLIRMGIVNHTKDLLITDFIYVKKDGTIESLTYTRHIELFIYAGYLLTYQDLPQLKLLYCCGVNFQNIIRAIYSISIQTDTKRLKKWKRFLNGLEWFEYTSDGWKRYKDIIEKCFQFLSANHPLFYKYITETRKYTSDNDFKDYVIRKIAF</sequence>
<organism evidence="1 2">
    <name type="scientific">Nosema granulosis</name>
    <dbReference type="NCBI Taxonomy" id="83296"/>
    <lineage>
        <taxon>Eukaryota</taxon>
        <taxon>Fungi</taxon>
        <taxon>Fungi incertae sedis</taxon>
        <taxon>Microsporidia</taxon>
        <taxon>Nosematidae</taxon>
        <taxon>Nosema</taxon>
    </lineage>
</organism>
<keyword evidence="2" id="KW-1185">Reference proteome</keyword>
<dbReference type="EMBL" id="SBJO01000158">
    <property type="protein sequence ID" value="KAF9762534.1"/>
    <property type="molecule type" value="Genomic_DNA"/>
</dbReference>
<reference evidence="1 2" key="1">
    <citation type="journal article" date="2020" name="Genome Biol. Evol.">
        <title>Comparative genomics of strictly vertically transmitted, feminizing microsporidia endosymbionts of amphipod crustaceans.</title>
        <authorList>
            <person name="Cormier A."/>
            <person name="Chebbi M.A."/>
            <person name="Giraud I."/>
            <person name="Wattier R."/>
            <person name="Teixeira M."/>
            <person name="Gilbert C."/>
            <person name="Rigaud T."/>
            <person name="Cordaux R."/>
        </authorList>
    </citation>
    <scope>NUCLEOTIDE SEQUENCE [LARGE SCALE GENOMIC DNA]</scope>
    <source>
        <strain evidence="1 2">Ou3-Ou53</strain>
    </source>
</reference>
<proteinExistence type="predicted"/>
<evidence type="ECO:0000313" key="1">
    <source>
        <dbReference type="EMBL" id="KAF9762534.1"/>
    </source>
</evidence>
<dbReference type="AlphaFoldDB" id="A0A9P6GXX1"/>
<evidence type="ECO:0000313" key="2">
    <source>
        <dbReference type="Proteomes" id="UP000740883"/>
    </source>
</evidence>